<evidence type="ECO:0000313" key="2">
    <source>
        <dbReference type="Proteomes" id="UP001430455"/>
    </source>
</evidence>
<dbReference type="Proteomes" id="UP001430455">
    <property type="component" value="Unassembled WGS sequence"/>
</dbReference>
<evidence type="ECO:0000313" key="1">
    <source>
        <dbReference type="EMBL" id="MBX0297076.1"/>
    </source>
</evidence>
<comment type="caution">
    <text evidence="1">The sequence shown here is derived from an EMBL/GenBank/DDBJ whole genome shotgun (WGS) entry which is preliminary data.</text>
</comment>
<dbReference type="EMBL" id="RKLT01000014">
    <property type="protein sequence ID" value="MBX0297076.1"/>
    <property type="molecule type" value="Genomic_DNA"/>
</dbReference>
<proteinExistence type="predicted"/>
<protein>
    <submittedName>
        <fullName evidence="1">Uncharacterized protein</fullName>
    </submittedName>
</protein>
<organism evidence="1 2">
    <name type="scientific">Haloarcula nitratireducens</name>
    <dbReference type="NCBI Taxonomy" id="2487749"/>
    <lineage>
        <taxon>Archaea</taxon>
        <taxon>Methanobacteriati</taxon>
        <taxon>Methanobacteriota</taxon>
        <taxon>Stenosarchaea group</taxon>
        <taxon>Halobacteria</taxon>
        <taxon>Halobacteriales</taxon>
        <taxon>Haloarculaceae</taxon>
        <taxon>Haloarcula</taxon>
    </lineage>
</organism>
<dbReference type="RefSeq" id="WP_220581667.1">
    <property type="nucleotide sequence ID" value="NZ_RKLT01000014.1"/>
</dbReference>
<sequence length="96" mass="10362">MTDDDPPVRHCTLPEPTDIKDTLERVGIEHLDVDDERTVVIYQQAILKVTATDGQIAAAQEVDVELWEAAPGSTAADQDSLLTAFADELGAAKTTQ</sequence>
<name>A0AAW4PGN8_9EURY</name>
<dbReference type="AlphaFoldDB" id="A0AAW4PGN8"/>
<reference evidence="1 2" key="1">
    <citation type="submission" date="2021-06" db="EMBL/GenBank/DDBJ databases">
        <title>Halomicroarcula sp. a new haloarchaeum isolated from saline soil.</title>
        <authorList>
            <person name="Duran-Viseras A."/>
            <person name="Sanchez-Porro C."/>
            <person name="Ventosa A."/>
        </authorList>
    </citation>
    <scope>NUCLEOTIDE SEQUENCE [LARGE SCALE GENOMIC DNA]</scope>
    <source>
        <strain evidence="1 2">F27</strain>
    </source>
</reference>
<keyword evidence="2" id="KW-1185">Reference proteome</keyword>
<gene>
    <name evidence="1" type="ORF">EGH23_19545</name>
</gene>
<accession>A0AAW4PGN8</accession>